<dbReference type="GO" id="GO:0005524">
    <property type="term" value="F:ATP binding"/>
    <property type="evidence" value="ECO:0007669"/>
    <property type="project" value="UniProtKB-KW"/>
</dbReference>
<keyword evidence="10" id="KW-1185">Reference proteome</keyword>
<dbReference type="AlphaFoldDB" id="A0A316V440"/>
<comment type="pathway">
    <text evidence="5">Pyrimidine metabolism; CTP biosynthesis via salvage pathway; CTP from cytidine: step 1/3.</text>
</comment>
<dbReference type="Pfam" id="PF14681">
    <property type="entry name" value="UPRTase"/>
    <property type="match status" value="1"/>
</dbReference>
<name>A0A316V440_9BASI</name>
<dbReference type="CDD" id="cd02023">
    <property type="entry name" value="UMPK"/>
    <property type="match status" value="1"/>
</dbReference>
<comment type="similarity">
    <text evidence="5">Belongs to the uridine kinase family.</text>
</comment>
<reference evidence="9 10" key="1">
    <citation type="journal article" date="2018" name="Mol. Biol. Evol.">
        <title>Broad Genomic Sampling Reveals a Smut Pathogenic Ancestry of the Fungal Clade Ustilaginomycotina.</title>
        <authorList>
            <person name="Kijpornyongpan T."/>
            <person name="Mondo S.J."/>
            <person name="Barry K."/>
            <person name="Sandor L."/>
            <person name="Lee J."/>
            <person name="Lipzen A."/>
            <person name="Pangilinan J."/>
            <person name="LaButti K."/>
            <person name="Hainaut M."/>
            <person name="Henrissat B."/>
            <person name="Grigoriev I.V."/>
            <person name="Spatafora J.W."/>
            <person name="Aime M.C."/>
        </authorList>
    </citation>
    <scope>NUCLEOTIDE SEQUENCE [LARGE SCALE GENOMIC DNA]</scope>
    <source>
        <strain evidence="9 10">MCA 3882</strain>
    </source>
</reference>
<dbReference type="SUPFAM" id="SSF53271">
    <property type="entry name" value="PRTase-like"/>
    <property type="match status" value="1"/>
</dbReference>
<keyword evidence="4 5" id="KW-0418">Kinase</keyword>
<evidence type="ECO:0000259" key="7">
    <source>
        <dbReference type="Pfam" id="PF00485"/>
    </source>
</evidence>
<dbReference type="InterPro" id="IPR000836">
    <property type="entry name" value="PRTase_dom"/>
</dbReference>
<evidence type="ECO:0000313" key="9">
    <source>
        <dbReference type="EMBL" id="PWN32316.1"/>
    </source>
</evidence>
<dbReference type="Pfam" id="PF00485">
    <property type="entry name" value="PRK"/>
    <property type="match status" value="1"/>
</dbReference>
<evidence type="ECO:0000256" key="3">
    <source>
        <dbReference type="ARBA" id="ARBA00022741"/>
    </source>
</evidence>
<feature type="region of interest" description="Disordered" evidence="6">
    <location>
        <begin position="574"/>
        <end position="614"/>
    </location>
</feature>
<dbReference type="Gene3D" id="3.40.50.300">
    <property type="entry name" value="P-loop containing nucleotide triphosphate hydrolases"/>
    <property type="match status" value="1"/>
</dbReference>
<dbReference type="EMBL" id="KZ819606">
    <property type="protein sequence ID" value="PWN32316.1"/>
    <property type="molecule type" value="Genomic_DNA"/>
</dbReference>
<dbReference type="STRING" id="1280837.A0A316V440"/>
<keyword evidence="2 5" id="KW-0808">Transferase</keyword>
<dbReference type="GO" id="GO:0004849">
    <property type="term" value="F:uridine kinase activity"/>
    <property type="evidence" value="ECO:0007669"/>
    <property type="project" value="UniProtKB-EC"/>
</dbReference>
<keyword evidence="3 5" id="KW-0547">Nucleotide-binding</keyword>
<dbReference type="NCBIfam" id="NF004018">
    <property type="entry name" value="PRK05480.1"/>
    <property type="match status" value="1"/>
</dbReference>
<dbReference type="CDD" id="cd06223">
    <property type="entry name" value="PRTases_typeI"/>
    <property type="match status" value="1"/>
</dbReference>
<dbReference type="InterPro" id="IPR029057">
    <property type="entry name" value="PRTase-like"/>
</dbReference>
<dbReference type="InParanoid" id="A0A316V440"/>
<dbReference type="UniPathway" id="UPA00574">
    <property type="reaction ID" value="UER00637"/>
</dbReference>
<dbReference type="OrthoDB" id="738517at2759"/>
<organism evidence="9 10">
    <name type="scientific">Meira miltonrushii</name>
    <dbReference type="NCBI Taxonomy" id="1280837"/>
    <lineage>
        <taxon>Eukaryota</taxon>
        <taxon>Fungi</taxon>
        <taxon>Dikarya</taxon>
        <taxon>Basidiomycota</taxon>
        <taxon>Ustilaginomycotina</taxon>
        <taxon>Exobasidiomycetes</taxon>
        <taxon>Exobasidiales</taxon>
        <taxon>Brachybasidiaceae</taxon>
        <taxon>Meira</taxon>
    </lineage>
</organism>
<comment type="catalytic activity">
    <reaction evidence="5">
        <text>uridine + ATP = UMP + ADP + H(+)</text>
        <dbReference type="Rhea" id="RHEA:16825"/>
        <dbReference type="ChEBI" id="CHEBI:15378"/>
        <dbReference type="ChEBI" id="CHEBI:16704"/>
        <dbReference type="ChEBI" id="CHEBI:30616"/>
        <dbReference type="ChEBI" id="CHEBI:57865"/>
        <dbReference type="ChEBI" id="CHEBI:456216"/>
        <dbReference type="EC" id="2.7.1.48"/>
    </reaction>
</comment>
<dbReference type="FunCoup" id="A0A316V440">
    <property type="interactions" value="434"/>
</dbReference>
<dbReference type="FunFam" id="3.40.50.300:FF:002070">
    <property type="entry name" value="Uridine kinase"/>
    <property type="match status" value="1"/>
</dbReference>
<dbReference type="GeneID" id="37021411"/>
<accession>A0A316V440</accession>
<dbReference type="RefSeq" id="XP_025352618.1">
    <property type="nucleotide sequence ID" value="XM_025499630.1"/>
</dbReference>
<evidence type="ECO:0000256" key="2">
    <source>
        <dbReference type="ARBA" id="ARBA00022679"/>
    </source>
</evidence>
<evidence type="ECO:0000259" key="8">
    <source>
        <dbReference type="Pfam" id="PF14681"/>
    </source>
</evidence>
<dbReference type="PANTHER" id="PTHR10285">
    <property type="entry name" value="URIDINE KINASE"/>
    <property type="match status" value="1"/>
</dbReference>
<protein>
    <recommendedName>
        <fullName evidence="5">Uridine kinase</fullName>
        <ecNumber evidence="5">2.7.1.48</ecNumber>
    </recommendedName>
</protein>
<evidence type="ECO:0000256" key="6">
    <source>
        <dbReference type="SAM" id="MobiDB-lite"/>
    </source>
</evidence>
<feature type="domain" description="Phosphoribosyltransferase" evidence="8">
    <location>
        <begin position="338"/>
        <end position="530"/>
    </location>
</feature>
<evidence type="ECO:0000256" key="4">
    <source>
        <dbReference type="ARBA" id="ARBA00022777"/>
    </source>
</evidence>
<dbReference type="NCBIfam" id="TIGR00235">
    <property type="entry name" value="udk"/>
    <property type="match status" value="1"/>
</dbReference>
<dbReference type="Proteomes" id="UP000245771">
    <property type="component" value="Unassembled WGS sequence"/>
</dbReference>
<dbReference type="InterPro" id="IPR027417">
    <property type="entry name" value="P-loop_NTPase"/>
</dbReference>
<keyword evidence="5" id="KW-0067">ATP-binding</keyword>
<dbReference type="SUPFAM" id="SSF52540">
    <property type="entry name" value="P-loop containing nucleoside triphosphate hydrolases"/>
    <property type="match status" value="1"/>
</dbReference>
<evidence type="ECO:0000256" key="5">
    <source>
        <dbReference type="RuleBase" id="RU003825"/>
    </source>
</evidence>
<dbReference type="UniPathway" id="UPA00579">
    <property type="reaction ID" value="UER00640"/>
</dbReference>
<gene>
    <name evidence="9" type="ORF">FA14DRAFT_162479</name>
</gene>
<proteinExistence type="inferred from homology"/>
<comment type="pathway">
    <text evidence="1 5">Pyrimidine metabolism; UMP biosynthesis via salvage pathway; UMP from uridine: step 1/1.</text>
</comment>
<comment type="catalytic activity">
    <reaction evidence="5">
        <text>cytidine + ATP = CMP + ADP + H(+)</text>
        <dbReference type="Rhea" id="RHEA:24674"/>
        <dbReference type="ChEBI" id="CHEBI:15378"/>
        <dbReference type="ChEBI" id="CHEBI:17562"/>
        <dbReference type="ChEBI" id="CHEBI:30616"/>
        <dbReference type="ChEBI" id="CHEBI:60377"/>
        <dbReference type="ChEBI" id="CHEBI:456216"/>
        <dbReference type="EC" id="2.7.1.48"/>
    </reaction>
</comment>
<dbReference type="Gene3D" id="3.40.50.2020">
    <property type="match status" value="1"/>
</dbReference>
<dbReference type="PRINTS" id="PR00988">
    <property type="entry name" value="URIDINKINASE"/>
</dbReference>
<feature type="domain" description="Phosphoribulokinase/uridine kinase" evidence="7">
    <location>
        <begin position="46"/>
        <end position="228"/>
    </location>
</feature>
<dbReference type="EC" id="2.7.1.48" evidence="5"/>
<sequence length="645" mass="71363">MNEKGMQAPSSPSIQSTSTYGKNVVLTEAGKSPWYDANGTPREAYIVGVAGGSASGKTSVARAILKQLRNVPWVAIVSQDSFYKSLTKAQSKLAFENNYDFDHPDAFDYEILYECIEDLKRARAVEIPVYSFVEHQRTAEKKYMYGASVVILEGIFVLHDPAIRSLLDLKIFVQCDSDLMLARRIKRDMIERGRDLHGILDQYLRFVKPSMDNFVSHTSKFADIIVPGQNNQVAIEVICQQIRKQLELRDDVRLRHALSRTPATPRREIGSPFDTALTSAGGNGSAWHPAGAYVPSLTTSGSQEHNAPGFLLAPPPSAHESSHPLENELPPNVHVLKQTPQLQALLTKMHDLSVLGEDFVFTIDRLSTLVMEESMAFLPYRPKTIQIHKSGQTHTGTELAVQDICSVAILRSGTVLESSARRVLPALARGTILIQSQADGEVRLYTIDLPSFLQNRKRAQDAWVMVLDSQIGTGAAALMCVRVLLDHGVKEEHILFCCLLASVKGGVHAMQKAFPRVKIIVAGVDPDLKRRIVWSDDAPKHRSKPSNRAINMPNIQLDAYDPTQRAMADVVAYNEENSSDDEEDERSRTTLQKRSHLTTPAERSPSQHSSSRRSRVCFAICPGAGNIGDRYFGTTARPTLATDAS</sequence>
<dbReference type="InterPro" id="IPR000764">
    <property type="entry name" value="Uridine_kinase-like"/>
</dbReference>
<evidence type="ECO:0000313" key="10">
    <source>
        <dbReference type="Proteomes" id="UP000245771"/>
    </source>
</evidence>
<dbReference type="GO" id="GO:0044211">
    <property type="term" value="P:CTP salvage"/>
    <property type="evidence" value="ECO:0007669"/>
    <property type="project" value="UniProtKB-UniPathway"/>
</dbReference>
<dbReference type="GO" id="GO:0044206">
    <property type="term" value="P:UMP salvage"/>
    <property type="evidence" value="ECO:0007669"/>
    <property type="project" value="UniProtKB-UniPathway"/>
</dbReference>
<dbReference type="GO" id="GO:0043771">
    <property type="term" value="F:cytidine kinase activity"/>
    <property type="evidence" value="ECO:0007669"/>
    <property type="project" value="RHEA"/>
</dbReference>
<dbReference type="InterPro" id="IPR006083">
    <property type="entry name" value="PRK/URK"/>
</dbReference>
<evidence type="ECO:0000256" key="1">
    <source>
        <dbReference type="ARBA" id="ARBA00004690"/>
    </source>
</evidence>